<evidence type="ECO:0000313" key="2">
    <source>
        <dbReference type="EMBL" id="VFU55640.1"/>
    </source>
</evidence>
<dbReference type="AlphaFoldDB" id="A0A6N2MT47"/>
<protein>
    <submittedName>
        <fullName evidence="2">Uncharacterized protein</fullName>
    </submittedName>
</protein>
<sequence>MREVLFPKANFRPNACVAEINNLTDSCRDFEREFEADSAEQQSSTTPVMGKHLGRGQNPTSADSFEKKGKRGGAVGIGSSSRQAQPTSGTGRMVRTRQGARTEPPSFERRGGNQGTQVWQDEDPLDDTASHVPMTTTDILQGETGVAGEGGRPNQTERIPPVAAEQQERS</sequence>
<reference evidence="2" key="1">
    <citation type="submission" date="2019-03" db="EMBL/GenBank/DDBJ databases">
        <authorList>
            <person name="Mank J."/>
            <person name="Almeida P."/>
        </authorList>
    </citation>
    <scope>NUCLEOTIDE SEQUENCE</scope>
    <source>
        <strain evidence="2">78183</strain>
    </source>
</reference>
<organism evidence="2">
    <name type="scientific">Salix viminalis</name>
    <name type="common">Common osier</name>
    <name type="synonym">Basket willow</name>
    <dbReference type="NCBI Taxonomy" id="40686"/>
    <lineage>
        <taxon>Eukaryota</taxon>
        <taxon>Viridiplantae</taxon>
        <taxon>Streptophyta</taxon>
        <taxon>Embryophyta</taxon>
        <taxon>Tracheophyta</taxon>
        <taxon>Spermatophyta</taxon>
        <taxon>Magnoliopsida</taxon>
        <taxon>eudicotyledons</taxon>
        <taxon>Gunneridae</taxon>
        <taxon>Pentapetalae</taxon>
        <taxon>rosids</taxon>
        <taxon>fabids</taxon>
        <taxon>Malpighiales</taxon>
        <taxon>Salicaceae</taxon>
        <taxon>Saliceae</taxon>
        <taxon>Salix</taxon>
    </lineage>
</organism>
<proteinExistence type="predicted"/>
<feature type="compositionally biased region" description="Polar residues" evidence="1">
    <location>
        <begin position="78"/>
        <end position="90"/>
    </location>
</feature>
<feature type="region of interest" description="Disordered" evidence="1">
    <location>
        <begin position="33"/>
        <end position="170"/>
    </location>
</feature>
<gene>
    <name evidence="2" type="ORF">SVIM_LOCUS395891</name>
</gene>
<accession>A0A6N2MT47</accession>
<name>A0A6N2MT47_SALVM</name>
<evidence type="ECO:0000256" key="1">
    <source>
        <dbReference type="SAM" id="MobiDB-lite"/>
    </source>
</evidence>
<dbReference type="EMBL" id="CAADRP010001896">
    <property type="protein sequence ID" value="VFU55640.1"/>
    <property type="molecule type" value="Genomic_DNA"/>
</dbReference>